<organism evidence="2 3">
    <name type="scientific">Fodinibius roseus</name>
    <dbReference type="NCBI Taxonomy" id="1194090"/>
    <lineage>
        <taxon>Bacteria</taxon>
        <taxon>Pseudomonadati</taxon>
        <taxon>Balneolota</taxon>
        <taxon>Balneolia</taxon>
        <taxon>Balneolales</taxon>
        <taxon>Balneolaceae</taxon>
        <taxon>Fodinibius</taxon>
    </lineage>
</organism>
<name>A0A1M5HV71_9BACT</name>
<reference evidence="2 3" key="1">
    <citation type="submission" date="2016-11" db="EMBL/GenBank/DDBJ databases">
        <authorList>
            <person name="Jaros S."/>
            <person name="Januszkiewicz K."/>
            <person name="Wedrychowicz H."/>
        </authorList>
    </citation>
    <scope>NUCLEOTIDE SEQUENCE [LARGE SCALE GENOMIC DNA]</scope>
    <source>
        <strain evidence="2 3">DSM 21986</strain>
    </source>
</reference>
<dbReference type="EMBL" id="FQUS01000021">
    <property type="protein sequence ID" value="SHG19858.1"/>
    <property type="molecule type" value="Genomic_DNA"/>
</dbReference>
<keyword evidence="3" id="KW-1185">Reference proteome</keyword>
<proteinExistence type="predicted"/>
<protein>
    <submittedName>
        <fullName evidence="2">Uncharacterized protein</fullName>
    </submittedName>
</protein>
<evidence type="ECO:0000256" key="1">
    <source>
        <dbReference type="SAM" id="MobiDB-lite"/>
    </source>
</evidence>
<evidence type="ECO:0000313" key="2">
    <source>
        <dbReference type="EMBL" id="SHG19858.1"/>
    </source>
</evidence>
<accession>A0A1M5HV71</accession>
<dbReference type="RefSeq" id="WP_280173662.1">
    <property type="nucleotide sequence ID" value="NZ_FQUS01000021.1"/>
</dbReference>
<dbReference type="Proteomes" id="UP000184041">
    <property type="component" value="Unassembled WGS sequence"/>
</dbReference>
<dbReference type="AlphaFoldDB" id="A0A1M5HV71"/>
<feature type="region of interest" description="Disordered" evidence="1">
    <location>
        <begin position="1"/>
        <end position="26"/>
    </location>
</feature>
<evidence type="ECO:0000313" key="3">
    <source>
        <dbReference type="Proteomes" id="UP000184041"/>
    </source>
</evidence>
<sequence>MNRLAMYSKRSDKDASSGWLCNRMDEPSPKKPTGFFNDFGFK</sequence>
<gene>
    <name evidence="2" type="ORF">SAMN05443144_12131</name>
</gene>